<dbReference type="Pfam" id="PF13037">
    <property type="entry name" value="DUF3898"/>
    <property type="match status" value="1"/>
</dbReference>
<evidence type="ECO:0000259" key="1">
    <source>
        <dbReference type="Pfam" id="PF13037"/>
    </source>
</evidence>
<dbReference type="OrthoDB" id="2974172at2"/>
<evidence type="ECO:0000313" key="3">
    <source>
        <dbReference type="Proteomes" id="UP000310636"/>
    </source>
</evidence>
<organism evidence="2 3">
    <name type="scientific">Cohnella fermenti</name>
    <dbReference type="NCBI Taxonomy" id="2565925"/>
    <lineage>
        <taxon>Bacteria</taxon>
        <taxon>Bacillati</taxon>
        <taxon>Bacillota</taxon>
        <taxon>Bacilli</taxon>
        <taxon>Bacillales</taxon>
        <taxon>Paenibacillaceae</taxon>
        <taxon>Cohnella</taxon>
    </lineage>
</organism>
<dbReference type="RefSeq" id="WP_136368156.1">
    <property type="nucleotide sequence ID" value="NZ_SSOB01000002.1"/>
</dbReference>
<proteinExistence type="predicted"/>
<feature type="domain" description="DUF3898" evidence="1">
    <location>
        <begin position="321"/>
        <end position="408"/>
    </location>
</feature>
<keyword evidence="3" id="KW-1185">Reference proteome</keyword>
<sequence>MRFSIQYLSFFVIQADSTEQDPTKRYKHYQTLDHFAYEDSEISEFLDSEFTRIGKRKAEVNANTENAPTKIGRFLVEPGYELDTNPNYNLFQKLRTAKDKSQFHYACDDVLRTYMDTSSVRGGAFIVALAKLNELFDDPFVFLLKCDFESKIARIADEKSLISRVEMAISARNIKSIQYPHMPEEGMLEPCELKIHQASHARYFEDFLKYVSYEKSKPEIVTDQVLGLVQQYMETKWQGGDAYGQASVAVSAAAEEQAAREQAANALAELLDDPLTAEQPIPAEEWTPVNRHNEATPGWQMNRQREESQLEVWAAADKRQLQEKWTHDDVVQATTHLLEHQPELDLKFKLDDVTIKAKMAEYGENIHIARMNGRYIVLIEGDSFQFDKGISPIELLHPDEIESVLERMHYKHTAGRMQKERYE</sequence>
<evidence type="ECO:0000313" key="2">
    <source>
        <dbReference type="EMBL" id="THF84154.1"/>
    </source>
</evidence>
<gene>
    <name evidence="2" type="ORF">E6C55_02305</name>
</gene>
<dbReference type="InterPro" id="IPR025012">
    <property type="entry name" value="DUF3898"/>
</dbReference>
<comment type="caution">
    <text evidence="2">The sequence shown here is derived from an EMBL/GenBank/DDBJ whole genome shotgun (WGS) entry which is preliminary data.</text>
</comment>
<accession>A0A4S4C874</accession>
<name>A0A4S4C874_9BACL</name>
<dbReference type="AlphaFoldDB" id="A0A4S4C874"/>
<reference evidence="2 3" key="1">
    <citation type="submission" date="2019-04" db="EMBL/GenBank/DDBJ databases">
        <title>Cohnella sp. nov. isolated from preserved vegetables.</title>
        <authorList>
            <person name="Lin S.-Y."/>
            <person name="Hung M.-H."/>
            <person name="Young C.-C."/>
        </authorList>
    </citation>
    <scope>NUCLEOTIDE SEQUENCE [LARGE SCALE GENOMIC DNA]</scope>
    <source>
        <strain evidence="2 3">CC-MHH1044</strain>
    </source>
</reference>
<dbReference type="EMBL" id="SSOB01000002">
    <property type="protein sequence ID" value="THF84154.1"/>
    <property type="molecule type" value="Genomic_DNA"/>
</dbReference>
<dbReference type="Proteomes" id="UP000310636">
    <property type="component" value="Unassembled WGS sequence"/>
</dbReference>
<dbReference type="Pfam" id="PF13039">
    <property type="entry name" value="DUF3900"/>
    <property type="match status" value="1"/>
</dbReference>
<protein>
    <submittedName>
        <fullName evidence="2">DUF3900 domain-containing protein</fullName>
    </submittedName>
</protein>
<dbReference type="InterPro" id="IPR025006">
    <property type="entry name" value="DUF3900"/>
</dbReference>